<sequence length="131" mass="15073">MAPFLDLYTQIDPLLVQLRRSIEETKKKYLGVFKPVSDDRSGTITPTPGEMAALVEHMHQVGPLVEALVIIATEEWQRGLAQRHRQRFMLLQEEVLQMLRDLKKLRVQTRGAMDPQLGSMSNWISFAIEDQ</sequence>
<dbReference type="OrthoDB" id="5086333at2759"/>
<organism evidence="1 2">
    <name type="scientific">Fusarium fujikuroi</name>
    <name type="common">Bakanae and foot rot disease fungus</name>
    <name type="synonym">Gibberella fujikuroi</name>
    <dbReference type="NCBI Taxonomy" id="5127"/>
    <lineage>
        <taxon>Eukaryota</taxon>
        <taxon>Fungi</taxon>
        <taxon>Dikarya</taxon>
        <taxon>Ascomycota</taxon>
        <taxon>Pezizomycotina</taxon>
        <taxon>Sordariomycetes</taxon>
        <taxon>Hypocreomycetidae</taxon>
        <taxon>Hypocreales</taxon>
        <taxon>Nectriaceae</taxon>
        <taxon>Fusarium</taxon>
        <taxon>Fusarium fujikuroi species complex</taxon>
    </lineage>
</organism>
<dbReference type="Proteomes" id="UP000760494">
    <property type="component" value="Unassembled WGS sequence"/>
</dbReference>
<name>A0A2H3SXK6_FUSFU</name>
<reference evidence="1" key="1">
    <citation type="submission" date="2019-05" db="EMBL/GenBank/DDBJ databases">
        <authorList>
            <person name="Piombo E."/>
        </authorList>
    </citation>
    <scope>NUCLEOTIDE SEQUENCE</scope>
    <source>
        <strain evidence="1">C2S</strain>
    </source>
</reference>
<evidence type="ECO:0000313" key="2">
    <source>
        <dbReference type="Proteomes" id="UP000760494"/>
    </source>
</evidence>
<evidence type="ECO:0000313" key="1">
    <source>
        <dbReference type="EMBL" id="VTT69558.1"/>
    </source>
</evidence>
<comment type="caution">
    <text evidence="1">The sequence shown here is derived from an EMBL/GenBank/DDBJ whole genome shotgun (WGS) entry which is preliminary data.</text>
</comment>
<gene>
    <name evidence="1" type="ORF">C2S_7577</name>
</gene>
<dbReference type="EMBL" id="CABFJX010000257">
    <property type="protein sequence ID" value="VTT69558.1"/>
    <property type="molecule type" value="Genomic_DNA"/>
</dbReference>
<protein>
    <submittedName>
        <fullName evidence="1">Uncharacterized protein</fullName>
    </submittedName>
</protein>
<dbReference type="AlphaFoldDB" id="A0A2H3SXK6"/>
<accession>A0A2H3SXK6</accession>
<proteinExistence type="predicted"/>